<reference evidence="4 5" key="1">
    <citation type="submission" date="2017-03" db="EMBL/GenBank/DDBJ databases">
        <title>Phylogenomics and comparative genomics of Lactobacillus salivarius, a mammalian gut commensal.</title>
        <authorList>
            <person name="Harris H.M."/>
        </authorList>
    </citation>
    <scope>NUCLEOTIDE SEQUENCE [LARGE SCALE GENOMIC DNA]</scope>
    <source>
        <strain evidence="4 5">AH4231</strain>
    </source>
</reference>
<sequence>MSGRTKFTWEQRLEAVEMCLSGDYSYTEVAKKFNTVDSTLRKWISSYKNDGVDGLKESHIWRKYPLELKLAAANDYLSRKFSLLECCEKYNISSDSVLHSWIFKYNSGKELKATNGGSTRMKAGRKTTSEERLEITLYAIEHNKNYSAAAKKYNVSYQQVYNWVKKYLSKGESGLKDNRGKKIENRNKSELTDAEKTELELKQARERIRRLEAENFMLKKLHEFQRRSIK</sequence>
<evidence type="ECO:0000313" key="4">
    <source>
        <dbReference type="EMBL" id="OQR25736.1"/>
    </source>
</evidence>
<dbReference type="Proteomes" id="UP000192353">
    <property type="component" value="Unassembled WGS sequence"/>
</dbReference>
<proteinExistence type="inferred from homology"/>
<dbReference type="InterPro" id="IPR055247">
    <property type="entry name" value="InsJ-like_HTH"/>
</dbReference>
<dbReference type="Pfam" id="PF13518">
    <property type="entry name" value="HTH_28"/>
    <property type="match status" value="1"/>
</dbReference>
<dbReference type="InterPro" id="IPR036388">
    <property type="entry name" value="WH-like_DNA-bd_sf"/>
</dbReference>
<dbReference type="Gene3D" id="1.10.10.10">
    <property type="entry name" value="Winged helix-like DNA-binding domain superfamily/Winged helix DNA-binding domain"/>
    <property type="match status" value="2"/>
</dbReference>
<dbReference type="GO" id="GO:0043565">
    <property type="term" value="F:sequence-specific DNA binding"/>
    <property type="evidence" value="ECO:0007669"/>
    <property type="project" value="InterPro"/>
</dbReference>
<evidence type="ECO:0000256" key="1">
    <source>
        <dbReference type="ARBA" id="ARBA00038232"/>
    </source>
</evidence>
<evidence type="ECO:0000256" key="2">
    <source>
        <dbReference type="SAM" id="Coils"/>
    </source>
</evidence>
<dbReference type="RefSeq" id="WP_003702709.1">
    <property type="nucleotide sequence ID" value="NZ_JUQA01000093.1"/>
</dbReference>
<dbReference type="InterPro" id="IPR002514">
    <property type="entry name" value="Transposase_8"/>
</dbReference>
<comment type="caution">
    <text evidence="4">The sequence shown here is derived from an EMBL/GenBank/DDBJ whole genome shotgun (WGS) entry which is preliminary data.</text>
</comment>
<organism evidence="4 5">
    <name type="scientific">Ligilactobacillus salivarius</name>
    <dbReference type="NCBI Taxonomy" id="1624"/>
    <lineage>
        <taxon>Bacteria</taxon>
        <taxon>Bacillati</taxon>
        <taxon>Bacillota</taxon>
        <taxon>Bacilli</taxon>
        <taxon>Lactobacillales</taxon>
        <taxon>Lactobacillaceae</taxon>
        <taxon>Ligilactobacillus</taxon>
    </lineage>
</organism>
<accession>A0A1V9U1L5</accession>
<dbReference type="AlphaFoldDB" id="A0A1V9U1L5"/>
<dbReference type="PANTHER" id="PTHR33795">
    <property type="entry name" value="INSERTION ELEMENT IS150 PROTEIN INSJ"/>
    <property type="match status" value="1"/>
</dbReference>
<name>A0A1V9U1L5_9LACO</name>
<evidence type="ECO:0000313" key="5">
    <source>
        <dbReference type="Proteomes" id="UP000192353"/>
    </source>
</evidence>
<feature type="coiled-coil region" evidence="2">
    <location>
        <begin position="187"/>
        <end position="221"/>
    </location>
</feature>
<evidence type="ECO:0000259" key="3">
    <source>
        <dbReference type="Pfam" id="PF13518"/>
    </source>
</evidence>
<gene>
    <name evidence="4" type="ORF">B6U37_03095</name>
</gene>
<dbReference type="Pfam" id="PF01527">
    <property type="entry name" value="HTH_Tnp_1"/>
    <property type="match status" value="1"/>
</dbReference>
<feature type="domain" description="Insertion element IS150 protein InsJ-like helix-turn-helix" evidence="3">
    <location>
        <begin position="131"/>
        <end position="182"/>
    </location>
</feature>
<keyword evidence="2" id="KW-0175">Coiled coil</keyword>
<comment type="similarity">
    <text evidence="1">Belongs to the IS150/IS1296 orfA family.</text>
</comment>
<dbReference type="EMBL" id="NBEY01000029">
    <property type="protein sequence ID" value="OQR25736.1"/>
    <property type="molecule type" value="Genomic_DNA"/>
</dbReference>
<dbReference type="InterPro" id="IPR052057">
    <property type="entry name" value="IS150/IS1296_orfA-like"/>
</dbReference>
<protein>
    <submittedName>
        <fullName evidence="4">Transposase</fullName>
    </submittedName>
</protein>
<dbReference type="InterPro" id="IPR010921">
    <property type="entry name" value="Trp_repressor/repl_initiator"/>
</dbReference>
<dbReference type="SUPFAM" id="SSF48295">
    <property type="entry name" value="TrpR-like"/>
    <property type="match status" value="3"/>
</dbReference>
<dbReference type="PANTHER" id="PTHR33795:SF1">
    <property type="entry name" value="INSERTION ELEMENT IS150 PROTEIN INSJ"/>
    <property type="match status" value="1"/>
</dbReference>